<organism evidence="1 2">
    <name type="scientific">Paraclostridium benzoelyticum</name>
    <dbReference type="NCBI Taxonomy" id="1629550"/>
    <lineage>
        <taxon>Bacteria</taxon>
        <taxon>Bacillati</taxon>
        <taxon>Bacillota</taxon>
        <taxon>Clostridia</taxon>
        <taxon>Peptostreptococcales</taxon>
        <taxon>Peptostreptococcaceae</taxon>
        <taxon>Paraclostridium</taxon>
    </lineage>
</organism>
<dbReference type="AlphaFoldDB" id="A0A0M3DJ53"/>
<name>A0A0M3DJ53_9FIRM</name>
<dbReference type="OrthoDB" id="9783544at2"/>
<accession>A0A0M3DJ53</accession>
<gene>
    <name evidence="1" type="ORF">VN21_02170</name>
</gene>
<reference evidence="1 2" key="1">
    <citation type="submission" date="2015-04" db="EMBL/GenBank/DDBJ databases">
        <title>Microcin producing Clostridium sp. JC272T.</title>
        <authorList>
            <person name="Jyothsna T."/>
            <person name="Sasikala C."/>
            <person name="Ramana C."/>
        </authorList>
    </citation>
    <scope>NUCLEOTIDE SEQUENCE [LARGE SCALE GENOMIC DNA]</scope>
    <source>
        <strain evidence="1 2">JC272</strain>
    </source>
</reference>
<protein>
    <submittedName>
        <fullName evidence="1">Uncharacterized protein</fullName>
    </submittedName>
</protein>
<dbReference type="PATRIC" id="fig|1629550.3.peg.3132"/>
<dbReference type="Proteomes" id="UP000034407">
    <property type="component" value="Unassembled WGS sequence"/>
</dbReference>
<keyword evidence="2" id="KW-1185">Reference proteome</keyword>
<dbReference type="EMBL" id="LBBT01000041">
    <property type="protein sequence ID" value="KKY02610.1"/>
    <property type="molecule type" value="Genomic_DNA"/>
</dbReference>
<dbReference type="RefSeq" id="WP_046821834.1">
    <property type="nucleotide sequence ID" value="NZ_JBCLWQ010000002.1"/>
</dbReference>
<proteinExistence type="predicted"/>
<sequence>MNKLREIFKYKSMSIIGNYKNVGKTTTLNYILKACISENMILGLTSIGVDGEGVDVVTNTYKPRIYVNSNTIIATASSLALGSDITKEILELTNITTPLGNIVIFKALSDGYIELAGPSINSQVKYVCDRLKYYGADLSIVDGALSRKTLGSPSITESTIFCSGAVINKDINKAIEKIVYEANILNLDKVNDNKFYEIYENIKYKKVSIVKNDYTYKSLDINTTLSSSKEIIDSIDGNTKYIVFNGIVTDDFINTMIKSGKDYKNITILVEDSTKIFLEKDVFEKFIKLKGNIRSINKVNLIGVSINPTSIEGYGFDENYFIDTIQSKTDIKVFNVMSF</sequence>
<comment type="caution">
    <text evidence="1">The sequence shown here is derived from an EMBL/GenBank/DDBJ whole genome shotgun (WGS) entry which is preliminary data.</text>
</comment>
<evidence type="ECO:0000313" key="1">
    <source>
        <dbReference type="EMBL" id="KKY02610.1"/>
    </source>
</evidence>
<evidence type="ECO:0000313" key="2">
    <source>
        <dbReference type="Proteomes" id="UP000034407"/>
    </source>
</evidence>